<feature type="non-terminal residue" evidence="1">
    <location>
        <position position="131"/>
    </location>
</feature>
<protein>
    <submittedName>
        <fullName evidence="1">16126_t:CDS:1</fullName>
    </submittedName>
</protein>
<evidence type="ECO:0000313" key="2">
    <source>
        <dbReference type="Proteomes" id="UP000789396"/>
    </source>
</evidence>
<keyword evidence="2" id="KW-1185">Reference proteome</keyword>
<comment type="caution">
    <text evidence="1">The sequence shown here is derived from an EMBL/GenBank/DDBJ whole genome shotgun (WGS) entry which is preliminary data.</text>
</comment>
<gene>
    <name evidence="1" type="ORF">RFULGI_LOCUS9273</name>
</gene>
<dbReference type="AlphaFoldDB" id="A0A9N9EFW0"/>
<sequence length="131" mass="15097">MQSFLKAPKFDKQFFYKPPTDLYQEFCNAYAYSEQAAHCNIIPNKQKVEKNSGQNETIIREKIQAYLATEPYIIRSYQRIMRPPPTNFVQTSSISMPSSLRTSINKSITAKNARAQNDAIEKIKEATQQIL</sequence>
<dbReference type="Proteomes" id="UP000789396">
    <property type="component" value="Unassembled WGS sequence"/>
</dbReference>
<organism evidence="1 2">
    <name type="scientific">Racocetra fulgida</name>
    <dbReference type="NCBI Taxonomy" id="60492"/>
    <lineage>
        <taxon>Eukaryota</taxon>
        <taxon>Fungi</taxon>
        <taxon>Fungi incertae sedis</taxon>
        <taxon>Mucoromycota</taxon>
        <taxon>Glomeromycotina</taxon>
        <taxon>Glomeromycetes</taxon>
        <taxon>Diversisporales</taxon>
        <taxon>Gigasporaceae</taxon>
        <taxon>Racocetra</taxon>
    </lineage>
</organism>
<proteinExistence type="predicted"/>
<dbReference type="OrthoDB" id="2385288at2759"/>
<evidence type="ECO:0000313" key="1">
    <source>
        <dbReference type="EMBL" id="CAG8672204.1"/>
    </source>
</evidence>
<name>A0A9N9EFW0_9GLOM</name>
<accession>A0A9N9EFW0</accession>
<dbReference type="EMBL" id="CAJVPZ010016280">
    <property type="protein sequence ID" value="CAG8672204.1"/>
    <property type="molecule type" value="Genomic_DNA"/>
</dbReference>
<reference evidence="1" key="1">
    <citation type="submission" date="2021-06" db="EMBL/GenBank/DDBJ databases">
        <authorList>
            <person name="Kallberg Y."/>
            <person name="Tangrot J."/>
            <person name="Rosling A."/>
        </authorList>
    </citation>
    <scope>NUCLEOTIDE SEQUENCE</scope>
    <source>
        <strain evidence="1">IN212</strain>
    </source>
</reference>